<dbReference type="Proteomes" id="UP000277928">
    <property type="component" value="Unassembled WGS sequence"/>
</dbReference>
<dbReference type="Gene3D" id="2.60.40.10">
    <property type="entry name" value="Immunoglobulins"/>
    <property type="match status" value="1"/>
</dbReference>
<keyword evidence="3" id="KW-1185">Reference proteome</keyword>
<feature type="domain" description="Alpha-2-macroglobulin" evidence="1">
    <location>
        <begin position="10"/>
        <end position="69"/>
    </location>
</feature>
<dbReference type="InterPro" id="IPR013783">
    <property type="entry name" value="Ig-like_fold"/>
</dbReference>
<dbReference type="SUPFAM" id="SSF81296">
    <property type="entry name" value="E set domains"/>
    <property type="match status" value="1"/>
</dbReference>
<evidence type="ECO:0000259" key="1">
    <source>
        <dbReference type="SMART" id="SM01360"/>
    </source>
</evidence>
<dbReference type="AlphaFoldDB" id="A0A3P7KF04"/>
<dbReference type="EMBL" id="UYRX01001752">
    <property type="protein sequence ID" value="VDM92080.1"/>
    <property type="molecule type" value="Genomic_DNA"/>
</dbReference>
<protein>
    <recommendedName>
        <fullName evidence="1">Alpha-2-macroglobulin domain-containing protein</fullName>
    </recommendedName>
</protein>
<dbReference type="InterPro" id="IPR001599">
    <property type="entry name" value="Macroglobln_a2"/>
</dbReference>
<proteinExistence type="predicted"/>
<dbReference type="InterPro" id="IPR014756">
    <property type="entry name" value="Ig_E-set"/>
</dbReference>
<evidence type="ECO:0000313" key="2">
    <source>
        <dbReference type="EMBL" id="VDM92080.1"/>
    </source>
</evidence>
<dbReference type="PANTHER" id="PTHR11412:SF175">
    <property type="entry name" value="TEP (THIOLESTER CONTAINING PROTEIN)"/>
    <property type="match status" value="1"/>
</dbReference>
<reference evidence="2 3" key="1">
    <citation type="submission" date="2018-08" db="EMBL/GenBank/DDBJ databases">
        <authorList>
            <person name="Laetsch R D."/>
            <person name="Stevens L."/>
            <person name="Kumar S."/>
            <person name="Blaxter L. M."/>
        </authorList>
    </citation>
    <scope>NUCLEOTIDE SEQUENCE [LARGE SCALE GENOMIC DNA]</scope>
</reference>
<dbReference type="SMART" id="SM01360">
    <property type="entry name" value="A2M"/>
    <property type="match status" value="1"/>
</dbReference>
<accession>A0A3P7KF04</accession>
<name>A0A3P7KF04_LITSI</name>
<dbReference type="InterPro" id="IPR050473">
    <property type="entry name" value="A2M/Complement_sys"/>
</dbReference>
<dbReference type="PANTHER" id="PTHR11412">
    <property type="entry name" value="MACROGLOBULIN / COMPLEMENT"/>
    <property type="match status" value="1"/>
</dbReference>
<dbReference type="GO" id="GO:0004866">
    <property type="term" value="F:endopeptidase inhibitor activity"/>
    <property type="evidence" value="ECO:0007669"/>
    <property type="project" value="InterPro"/>
</dbReference>
<organism evidence="2 3">
    <name type="scientific">Litomosoides sigmodontis</name>
    <name type="common">Filarial nematode worm</name>
    <dbReference type="NCBI Taxonomy" id="42156"/>
    <lineage>
        <taxon>Eukaryota</taxon>
        <taxon>Metazoa</taxon>
        <taxon>Ecdysozoa</taxon>
        <taxon>Nematoda</taxon>
        <taxon>Chromadorea</taxon>
        <taxon>Rhabditida</taxon>
        <taxon>Spirurina</taxon>
        <taxon>Spiruromorpha</taxon>
        <taxon>Filarioidea</taxon>
        <taxon>Onchocercidae</taxon>
        <taxon>Litomosoides</taxon>
    </lineage>
</organism>
<dbReference type="OrthoDB" id="9998011at2759"/>
<gene>
    <name evidence="2" type="ORF">NLS_LOCUS9622</name>
</gene>
<dbReference type="Pfam" id="PF00207">
    <property type="entry name" value="A2M"/>
    <property type="match status" value="1"/>
</dbReference>
<sequence>MDQELSEENSILYDLPRTRKLFPETWLTVFRPFFIRINLPYSVKRGEKFALQVLIFNYMDSEQDVTVTLKDGDDIGYDFLQKDGTTKKFTSQKDIEWIEILF</sequence>
<dbReference type="STRING" id="42156.A0A3P7KF04"/>
<evidence type="ECO:0000313" key="3">
    <source>
        <dbReference type="Proteomes" id="UP000277928"/>
    </source>
</evidence>